<evidence type="ECO:0000313" key="1">
    <source>
        <dbReference type="EMBL" id="PSJ50339.1"/>
    </source>
</evidence>
<name>A0A2P7RJE7_9HYPH</name>
<dbReference type="OrthoDB" id="8454395at2"/>
<dbReference type="RefSeq" id="WP_106727654.1">
    <property type="nucleotide sequence ID" value="NZ_PXYL01000047.1"/>
</dbReference>
<accession>A0A2P7RJE7</accession>
<sequence length="68" mass="7618">MKVGRAAIEAEIERLLCILDSMDGDADLEPEAVEEQHDAEAELTWNSGLAPEWFVIAERARQKAPQRP</sequence>
<protein>
    <submittedName>
        <fullName evidence="1">Uncharacterized protein</fullName>
    </submittedName>
</protein>
<dbReference type="AlphaFoldDB" id="A0A2P7RJE7"/>
<reference evidence="1 2" key="1">
    <citation type="submission" date="2018-03" db="EMBL/GenBank/DDBJ databases">
        <title>The draft genome of Mesorhizobium soli JCM 19897.</title>
        <authorList>
            <person name="Li L."/>
            <person name="Liu L."/>
            <person name="Liang L."/>
            <person name="Wang T."/>
            <person name="Zhang X."/>
        </authorList>
    </citation>
    <scope>NUCLEOTIDE SEQUENCE [LARGE SCALE GENOMIC DNA]</scope>
    <source>
        <strain evidence="1 2">JCM 19897</strain>
    </source>
</reference>
<proteinExistence type="predicted"/>
<evidence type="ECO:0000313" key="2">
    <source>
        <dbReference type="Proteomes" id="UP000240653"/>
    </source>
</evidence>
<gene>
    <name evidence="1" type="ORF">C7I85_30075</name>
</gene>
<keyword evidence="2" id="KW-1185">Reference proteome</keyword>
<dbReference type="Proteomes" id="UP000240653">
    <property type="component" value="Unassembled WGS sequence"/>
</dbReference>
<comment type="caution">
    <text evidence="1">The sequence shown here is derived from an EMBL/GenBank/DDBJ whole genome shotgun (WGS) entry which is preliminary data.</text>
</comment>
<dbReference type="EMBL" id="PXYL01000047">
    <property type="protein sequence ID" value="PSJ50339.1"/>
    <property type="molecule type" value="Genomic_DNA"/>
</dbReference>
<organism evidence="1 2">
    <name type="scientific">Pseudaminobacter soli</name>
    <name type="common">ex Li et al. 2025</name>
    <dbReference type="NCBI Taxonomy" id="1295366"/>
    <lineage>
        <taxon>Bacteria</taxon>
        <taxon>Pseudomonadati</taxon>
        <taxon>Pseudomonadota</taxon>
        <taxon>Alphaproteobacteria</taxon>
        <taxon>Hyphomicrobiales</taxon>
        <taxon>Phyllobacteriaceae</taxon>
        <taxon>Pseudaminobacter</taxon>
    </lineage>
</organism>